<dbReference type="Pfam" id="PF11175">
    <property type="entry name" value="DUF2961"/>
    <property type="match status" value="1"/>
</dbReference>
<protein>
    <submittedName>
        <fullName evidence="1">DUF2961 domain-containing protein</fullName>
    </submittedName>
</protein>
<keyword evidence="2" id="KW-1185">Reference proteome</keyword>
<organism evidence="1 2">
    <name type="scientific">Kibdelosporangium lantanae</name>
    <dbReference type="NCBI Taxonomy" id="1497396"/>
    <lineage>
        <taxon>Bacteria</taxon>
        <taxon>Bacillati</taxon>
        <taxon>Actinomycetota</taxon>
        <taxon>Actinomycetes</taxon>
        <taxon>Pseudonocardiales</taxon>
        <taxon>Pseudonocardiaceae</taxon>
        <taxon>Kibdelosporangium</taxon>
    </lineage>
</organism>
<evidence type="ECO:0000313" key="1">
    <source>
        <dbReference type="EMBL" id="MFD1052290.1"/>
    </source>
</evidence>
<accession>A0ABW3MNX0</accession>
<dbReference type="EMBL" id="JBHTIS010004296">
    <property type="protein sequence ID" value="MFD1052290.1"/>
    <property type="molecule type" value="Genomic_DNA"/>
</dbReference>
<feature type="non-terminal residue" evidence="1">
    <location>
        <position position="1"/>
    </location>
</feature>
<dbReference type="InterPro" id="IPR021345">
    <property type="entry name" value="DUF2961"/>
</dbReference>
<dbReference type="Gene3D" id="2.60.120.1390">
    <property type="match status" value="1"/>
</dbReference>
<comment type="caution">
    <text evidence="1">The sequence shown here is derived from an EMBL/GenBank/DDBJ whole genome shotgun (WGS) entry which is preliminary data.</text>
</comment>
<gene>
    <name evidence="1" type="ORF">ACFQ1S_45295</name>
</gene>
<proteinExistence type="predicted"/>
<dbReference type="Proteomes" id="UP001597045">
    <property type="component" value="Unassembled WGS sequence"/>
</dbReference>
<reference evidence="2" key="1">
    <citation type="journal article" date="2019" name="Int. J. Syst. Evol. Microbiol.">
        <title>The Global Catalogue of Microorganisms (GCM) 10K type strain sequencing project: providing services to taxonomists for standard genome sequencing and annotation.</title>
        <authorList>
            <consortium name="The Broad Institute Genomics Platform"/>
            <consortium name="The Broad Institute Genome Sequencing Center for Infectious Disease"/>
            <person name="Wu L."/>
            <person name="Ma J."/>
        </authorList>
    </citation>
    <scope>NUCLEOTIDE SEQUENCE [LARGE SCALE GENOMIC DNA]</scope>
    <source>
        <strain evidence="2">JCM 31486</strain>
    </source>
</reference>
<name>A0ABW3MNX0_9PSEU</name>
<evidence type="ECO:0000313" key="2">
    <source>
        <dbReference type="Proteomes" id="UP001597045"/>
    </source>
</evidence>
<sequence>RIGQWRDQTVLVPAALTAGKSSVTVLNEYVSSDLDVNEFRFDVHSDIADDWRRTDVVDVGPNHPGDEQSHAYAVKGMSWQGYRVFRYPVDTTAVTQSDALLTGVRLVVSFDGKTTVDAPLGEFFGSGLGEYDTRTLMSSMDHAPDGWYTAWWPMPYGSNATAVLVNESGVPLGDVTVETD</sequence>
<feature type="non-terminal residue" evidence="1">
    <location>
        <position position="180"/>
    </location>
</feature>